<reference evidence="4" key="1">
    <citation type="submission" date="2016-08" db="EMBL/GenBank/DDBJ databases">
        <authorList>
            <person name="Varghese N."/>
            <person name="Submissions Spin"/>
        </authorList>
    </citation>
    <scope>NUCLEOTIDE SEQUENCE [LARGE SCALE GENOMIC DNA]</scope>
    <source>
        <strain evidence="4">SGD-1123</strain>
    </source>
</reference>
<sequence>MISGYATVNGTSEYLSKSWMPYRKSHVFCAPPIAMGTHLGEMNEMDSALYREGIEYGLLNGLNFIDTAINYRGMRSERDVGHVLNSLIKSGAIKREEVIVSTKAGIIPGDIKANLVPADYLQKILLDGGIIKESELNIVDTHRHVLAPEYYRFAIEKSKKHLHLETIDLYYIHNPEISMMTLGPDLFYQQVEKLFTFFEEQVQSGNLHYYGFATWSGLLNSPKEDGYISIEETVNTAKRVAGEGHHFKFIQFPLNKQMNQAVKNLNQRVNGKWLTIIEAAQELGIYSTTSAPFNLGKIFDEGNDPQNVLKAVTRTNGVFSTMVGMKKVLHIKENLAIFQNHTAVNKR</sequence>
<dbReference type="Proteomes" id="UP000181997">
    <property type="component" value="Unassembled WGS sequence"/>
</dbReference>
<evidence type="ECO:0000313" key="3">
    <source>
        <dbReference type="EMBL" id="SCB78610.1"/>
    </source>
</evidence>
<dbReference type="CDD" id="cd19099">
    <property type="entry name" value="AKR_unchar"/>
    <property type="match status" value="1"/>
</dbReference>
<dbReference type="GO" id="GO:0005829">
    <property type="term" value="C:cytosol"/>
    <property type="evidence" value="ECO:0007669"/>
    <property type="project" value="TreeGrafter"/>
</dbReference>
<dbReference type="InterPro" id="IPR036812">
    <property type="entry name" value="NAD(P)_OxRdtase_dom_sf"/>
</dbReference>
<keyword evidence="4" id="KW-1185">Reference proteome</keyword>
<dbReference type="Pfam" id="PF00248">
    <property type="entry name" value="Aldo_ket_red"/>
    <property type="match status" value="1"/>
</dbReference>
<dbReference type="SUPFAM" id="SSF51430">
    <property type="entry name" value="NAD(P)-linked oxidoreductase"/>
    <property type="match status" value="1"/>
</dbReference>
<dbReference type="Gene3D" id="3.20.20.100">
    <property type="entry name" value="NADP-dependent oxidoreductase domain"/>
    <property type="match status" value="1"/>
</dbReference>
<evidence type="ECO:0000313" key="4">
    <source>
        <dbReference type="Proteomes" id="UP000181997"/>
    </source>
</evidence>
<organism evidence="3 4">
    <name type="scientific">[Bacillus] enclensis</name>
    <dbReference type="NCBI Taxonomy" id="1402860"/>
    <lineage>
        <taxon>Bacteria</taxon>
        <taxon>Bacillati</taxon>
        <taxon>Bacillota</taxon>
        <taxon>Bacilli</taxon>
        <taxon>Bacillales</taxon>
        <taxon>Bacillaceae</taxon>
        <taxon>Rossellomorea</taxon>
    </lineage>
</organism>
<dbReference type="GO" id="GO:0016491">
    <property type="term" value="F:oxidoreductase activity"/>
    <property type="evidence" value="ECO:0007669"/>
    <property type="project" value="UniProtKB-KW"/>
</dbReference>
<dbReference type="InterPro" id="IPR050523">
    <property type="entry name" value="AKR_Detox_Biosynth"/>
</dbReference>
<evidence type="ECO:0000256" key="1">
    <source>
        <dbReference type="ARBA" id="ARBA00023002"/>
    </source>
</evidence>
<dbReference type="EMBL" id="FMAU01000001">
    <property type="protein sequence ID" value="SCB78610.1"/>
    <property type="molecule type" value="Genomic_DNA"/>
</dbReference>
<proteinExistence type="predicted"/>
<dbReference type="InterPro" id="IPR023210">
    <property type="entry name" value="NADP_OxRdtase_dom"/>
</dbReference>
<feature type="domain" description="NADP-dependent oxidoreductase" evidence="2">
    <location>
        <begin position="33"/>
        <end position="215"/>
    </location>
</feature>
<dbReference type="OrthoDB" id="9804790at2"/>
<gene>
    <name evidence="3" type="ORF">GA0061094_0486</name>
</gene>
<protein>
    <submittedName>
        <fullName evidence="3">Predicted oxidoreductase</fullName>
    </submittedName>
</protein>
<dbReference type="PANTHER" id="PTHR43364:SF4">
    <property type="entry name" value="NAD(P)-LINKED OXIDOREDUCTASE SUPERFAMILY PROTEIN"/>
    <property type="match status" value="1"/>
</dbReference>
<evidence type="ECO:0000259" key="2">
    <source>
        <dbReference type="Pfam" id="PF00248"/>
    </source>
</evidence>
<keyword evidence="1" id="KW-0560">Oxidoreductase</keyword>
<dbReference type="PANTHER" id="PTHR43364">
    <property type="entry name" value="NADH-SPECIFIC METHYLGLYOXAL REDUCTASE-RELATED"/>
    <property type="match status" value="1"/>
</dbReference>
<dbReference type="RefSeq" id="WP_058297374.1">
    <property type="nucleotide sequence ID" value="NZ_FMAU01000001.1"/>
</dbReference>
<accession>A0A0V8HKS2</accession>
<dbReference type="AlphaFoldDB" id="A0A0V8HKS2"/>
<name>A0A0V8HKS2_9BACI</name>